<feature type="binding site" evidence="16">
    <location>
        <position position="269"/>
    </location>
    <ligand>
        <name>substrate</name>
    </ligand>
</feature>
<comment type="similarity">
    <text evidence="4 14">In the N-terminal section; belongs to the cytidine and deoxycytidylate deaminase family.</text>
</comment>
<comment type="function">
    <text evidence="1 14">Converts 2,5-diamino-6-(ribosylamino)-4(3h)-pyrimidinone 5'-phosphate into 5-amino-6-(ribosylamino)-2,4(1h,3h)-pyrimidinedione 5'-phosphate.</text>
</comment>
<comment type="catalytic activity">
    <reaction evidence="13 14">
        <text>2,5-diamino-6-hydroxy-4-(5-phosphoribosylamino)-pyrimidine + H2O + H(+) = 5-amino-6-(5-phospho-D-ribosylamino)uracil + NH4(+)</text>
        <dbReference type="Rhea" id="RHEA:21868"/>
        <dbReference type="ChEBI" id="CHEBI:15377"/>
        <dbReference type="ChEBI" id="CHEBI:15378"/>
        <dbReference type="ChEBI" id="CHEBI:28938"/>
        <dbReference type="ChEBI" id="CHEBI:58453"/>
        <dbReference type="ChEBI" id="CHEBI:58614"/>
        <dbReference type="EC" id="3.5.4.26"/>
    </reaction>
</comment>
<keyword evidence="14 20" id="KW-0378">Hydrolase</keyword>
<evidence type="ECO:0000256" key="14">
    <source>
        <dbReference type="PIRNR" id="PIRNR006769"/>
    </source>
</evidence>
<evidence type="ECO:0000256" key="1">
    <source>
        <dbReference type="ARBA" id="ARBA00002151"/>
    </source>
</evidence>
<dbReference type="PANTHER" id="PTHR38011:SF7">
    <property type="entry name" value="2,5-DIAMINO-6-RIBOSYLAMINO-4(3H)-PYRIMIDINONE 5'-PHOSPHATE REDUCTASE"/>
    <property type="match status" value="1"/>
</dbReference>
<dbReference type="InterPro" id="IPR002734">
    <property type="entry name" value="RibDG_C"/>
</dbReference>
<accession>A0A2W5XSJ1</accession>
<feature type="binding site" evidence="17">
    <location>
        <position position="78"/>
    </location>
    <ligand>
        <name>Zn(2+)</name>
        <dbReference type="ChEBI" id="CHEBI:29105"/>
        <note>catalytic</note>
    </ligand>
</feature>
<evidence type="ECO:0000313" key="21">
    <source>
        <dbReference type="Proteomes" id="UP000248783"/>
    </source>
</evidence>
<feature type="binding site" evidence="16">
    <location>
        <position position="198"/>
    </location>
    <ligand>
        <name>NADP(+)</name>
        <dbReference type="ChEBI" id="CHEBI:58349"/>
    </ligand>
</feature>
<organism evidence="20 21">
    <name type="scientific">Xylanimonas oleitrophica</name>
    <dbReference type="NCBI Taxonomy" id="2607479"/>
    <lineage>
        <taxon>Bacteria</taxon>
        <taxon>Bacillati</taxon>
        <taxon>Actinomycetota</taxon>
        <taxon>Actinomycetes</taxon>
        <taxon>Micrococcales</taxon>
        <taxon>Promicromonosporaceae</taxon>
        <taxon>Xylanimonas</taxon>
    </lineage>
</organism>
<dbReference type="PROSITE" id="PS00903">
    <property type="entry name" value="CYT_DCMP_DEAMINASES_1"/>
    <property type="match status" value="1"/>
</dbReference>
<keyword evidence="7 14" id="KW-0479">Metal-binding</keyword>
<protein>
    <recommendedName>
        <fullName evidence="14">Riboflavin biosynthesis protein RibD</fullName>
    </recommendedName>
    <domain>
        <recommendedName>
            <fullName evidence="14">Diaminohydroxyphosphoribosylaminopyrimidine deaminase</fullName>
            <shortName evidence="14">DRAP deaminase</shortName>
            <ecNumber evidence="14">3.5.4.26</ecNumber>
        </recommendedName>
        <alternativeName>
            <fullName evidence="14">Riboflavin-specific deaminase</fullName>
        </alternativeName>
    </domain>
    <domain>
        <recommendedName>
            <fullName evidence="14">5-amino-6-(5-phosphoribosylamino)uracil reductase</fullName>
            <ecNumber evidence="14">1.1.1.193</ecNumber>
        </recommendedName>
        <alternativeName>
            <fullName evidence="14">HTP reductase</fullName>
        </alternativeName>
    </domain>
</protein>
<dbReference type="EMBL" id="QKWH01000007">
    <property type="protein sequence ID" value="PZR52828.1"/>
    <property type="molecule type" value="Genomic_DNA"/>
</dbReference>
<evidence type="ECO:0000256" key="2">
    <source>
        <dbReference type="ARBA" id="ARBA00004882"/>
    </source>
</evidence>
<feature type="binding site" evidence="16">
    <location>
        <position position="206"/>
    </location>
    <ligand>
        <name>substrate</name>
    </ligand>
</feature>
<evidence type="ECO:0000259" key="19">
    <source>
        <dbReference type="PROSITE" id="PS51747"/>
    </source>
</evidence>
<evidence type="ECO:0000256" key="9">
    <source>
        <dbReference type="ARBA" id="ARBA00022857"/>
    </source>
</evidence>
<evidence type="ECO:0000256" key="16">
    <source>
        <dbReference type="PIRSR" id="PIRSR006769-2"/>
    </source>
</evidence>
<evidence type="ECO:0000256" key="5">
    <source>
        <dbReference type="ARBA" id="ARBA00007417"/>
    </source>
</evidence>
<evidence type="ECO:0000256" key="18">
    <source>
        <dbReference type="SAM" id="MobiDB-lite"/>
    </source>
</evidence>
<feature type="binding site" evidence="16">
    <location>
        <begin position="271"/>
        <end position="277"/>
    </location>
    <ligand>
        <name>NADP(+)</name>
        <dbReference type="ChEBI" id="CHEBI:58349"/>
    </ligand>
</feature>
<dbReference type="InterPro" id="IPR024072">
    <property type="entry name" value="DHFR-like_dom_sf"/>
</dbReference>
<feature type="binding site" evidence="16">
    <location>
        <position position="186"/>
    </location>
    <ligand>
        <name>substrate</name>
    </ligand>
</feature>
<dbReference type="Gene3D" id="3.40.140.10">
    <property type="entry name" value="Cytidine Deaminase, domain 2"/>
    <property type="match status" value="1"/>
</dbReference>
<comment type="similarity">
    <text evidence="5 14">In the C-terminal section; belongs to the HTP reductase family.</text>
</comment>
<comment type="cofactor">
    <cofactor evidence="14 17">
        <name>Zn(2+)</name>
        <dbReference type="ChEBI" id="CHEBI:29105"/>
    </cofactor>
    <text evidence="14 17">Binds 1 zinc ion.</text>
</comment>
<proteinExistence type="inferred from homology"/>
<feature type="binding site" evidence="16">
    <location>
        <position position="156"/>
    </location>
    <ligand>
        <name>NADP(+)</name>
        <dbReference type="ChEBI" id="CHEBI:58349"/>
    </ligand>
</feature>
<name>A0A2W5XSJ1_9MICO</name>
<sequence length="356" mass="36866">MDRALQLAARGPAHGPNPRVGCVLLGPPGHGTGPRPVLGEGWHRGAGTPHAETEALADAAWRGHDTRGATAVVTLEPCAHTGRTPPCTEALLAAGIAEVVHALHDPGHRSGGGAALLRARGVRVVAGVRADAAARLVRPWHHAVLHGRPWVTLKLATGLDGRVAAQDGSSRWITGPQARAHAHAVRAAVDAVAVTTGTVLADDPALTARTRTGSLAEHQPLRVVVGERDVPAAARLHGPGGEVLHLRTHDVATVLHVLAARQVRHLLVEGGPALATALLAADVVDEVHAYLAPVALGGGQAAVGPYGATTLADARRWSTAEVRRLGQDALLVARRRPVTTAPGADRTRPRAQEEEI</sequence>
<dbReference type="CDD" id="cd01284">
    <property type="entry name" value="Riboflavin_deaminase-reductase"/>
    <property type="match status" value="1"/>
</dbReference>
<dbReference type="GO" id="GO:0008270">
    <property type="term" value="F:zinc ion binding"/>
    <property type="evidence" value="ECO:0007669"/>
    <property type="project" value="InterPro"/>
</dbReference>
<dbReference type="InterPro" id="IPR002125">
    <property type="entry name" value="CMP_dCMP_dom"/>
</dbReference>
<feature type="compositionally biased region" description="Basic and acidic residues" evidence="18">
    <location>
        <begin position="345"/>
        <end position="356"/>
    </location>
</feature>
<reference evidence="20 21" key="1">
    <citation type="submission" date="2018-06" db="EMBL/GenBank/DDBJ databases">
        <title>Whole genome sequencing of a novel hydrocarbon degrading bacterial strain, PW21 isolated from oil contaminated produced water sample.</title>
        <authorList>
            <person name="Nagkirti P."/>
            <person name="Shaikh A."/>
            <person name="Gowdaman V."/>
            <person name="Engineer A.E."/>
            <person name="Dagar S."/>
            <person name="Dhakephalkar P.K."/>
        </authorList>
    </citation>
    <scope>NUCLEOTIDE SEQUENCE [LARGE SCALE GENOMIC DNA]</scope>
    <source>
        <strain evidence="20 21">PW21</strain>
    </source>
</reference>
<dbReference type="PANTHER" id="PTHR38011">
    <property type="entry name" value="DIHYDROFOLATE REDUCTASE FAMILY PROTEIN (AFU_ORTHOLOGUE AFUA_8G06820)"/>
    <property type="match status" value="1"/>
</dbReference>
<keyword evidence="8 14" id="KW-0862">Zinc</keyword>
<dbReference type="GO" id="GO:0008835">
    <property type="term" value="F:diaminohydroxyphosphoribosylaminopyrimidine deaminase activity"/>
    <property type="evidence" value="ECO:0007669"/>
    <property type="project" value="UniProtKB-EC"/>
</dbReference>
<feature type="binding site" evidence="17">
    <location>
        <position position="50"/>
    </location>
    <ligand>
        <name>Zn(2+)</name>
        <dbReference type="ChEBI" id="CHEBI:29105"/>
        <note>catalytic</note>
    </ligand>
</feature>
<feature type="active site" description="Proton donor" evidence="15">
    <location>
        <position position="52"/>
    </location>
</feature>
<dbReference type="PIRSF" id="PIRSF006769">
    <property type="entry name" value="RibD"/>
    <property type="match status" value="1"/>
</dbReference>
<evidence type="ECO:0000256" key="15">
    <source>
        <dbReference type="PIRSR" id="PIRSR006769-1"/>
    </source>
</evidence>
<evidence type="ECO:0000256" key="6">
    <source>
        <dbReference type="ARBA" id="ARBA00022619"/>
    </source>
</evidence>
<comment type="catalytic activity">
    <reaction evidence="12 14">
        <text>5-amino-6-(5-phospho-D-ribitylamino)uracil + NADP(+) = 5-amino-6-(5-phospho-D-ribosylamino)uracil + NADPH + H(+)</text>
        <dbReference type="Rhea" id="RHEA:17845"/>
        <dbReference type="ChEBI" id="CHEBI:15378"/>
        <dbReference type="ChEBI" id="CHEBI:57783"/>
        <dbReference type="ChEBI" id="CHEBI:58349"/>
        <dbReference type="ChEBI" id="CHEBI:58421"/>
        <dbReference type="ChEBI" id="CHEBI:58453"/>
        <dbReference type="EC" id="1.1.1.193"/>
    </reaction>
</comment>
<feature type="region of interest" description="Disordered" evidence="18">
    <location>
        <begin position="336"/>
        <end position="356"/>
    </location>
</feature>
<dbReference type="EC" id="1.1.1.193" evidence="14"/>
<dbReference type="SUPFAM" id="SSF53927">
    <property type="entry name" value="Cytidine deaminase-like"/>
    <property type="match status" value="1"/>
</dbReference>
<keyword evidence="11" id="KW-0511">Multifunctional enzyme</keyword>
<feature type="domain" description="CMP/dCMP-type deaminase" evidence="19">
    <location>
        <begin position="1"/>
        <end position="124"/>
    </location>
</feature>
<dbReference type="GO" id="GO:0008703">
    <property type="term" value="F:5-amino-6-(5-phosphoribosylamino)uracil reductase activity"/>
    <property type="evidence" value="ECO:0007669"/>
    <property type="project" value="UniProtKB-EC"/>
</dbReference>
<dbReference type="AlphaFoldDB" id="A0A2W5XSJ1"/>
<evidence type="ECO:0000256" key="13">
    <source>
        <dbReference type="ARBA" id="ARBA00049886"/>
    </source>
</evidence>
<evidence type="ECO:0000256" key="8">
    <source>
        <dbReference type="ARBA" id="ARBA00022833"/>
    </source>
</evidence>
<feature type="binding site" evidence="16">
    <location>
        <position position="172"/>
    </location>
    <ligand>
        <name>NADP(+)</name>
        <dbReference type="ChEBI" id="CHEBI:58349"/>
    </ligand>
</feature>
<feature type="binding site" evidence="16">
    <location>
        <position position="209"/>
    </location>
    <ligand>
        <name>substrate</name>
    </ligand>
</feature>
<dbReference type="PROSITE" id="PS51747">
    <property type="entry name" value="CYT_DCMP_DEAMINASES_2"/>
    <property type="match status" value="1"/>
</dbReference>
<evidence type="ECO:0000256" key="11">
    <source>
        <dbReference type="ARBA" id="ARBA00023268"/>
    </source>
</evidence>
<dbReference type="EC" id="3.5.4.26" evidence="14"/>
<evidence type="ECO:0000256" key="17">
    <source>
        <dbReference type="PIRSR" id="PIRSR006769-3"/>
    </source>
</evidence>
<comment type="pathway">
    <text evidence="3 14">Cofactor biosynthesis; riboflavin biosynthesis; 5-amino-6-(D-ribitylamino)uracil from GTP: step 3/4.</text>
</comment>
<keyword evidence="21" id="KW-1185">Reference proteome</keyword>
<dbReference type="InterPro" id="IPR050765">
    <property type="entry name" value="Riboflavin_Biosynth_HTPR"/>
</dbReference>
<evidence type="ECO:0000256" key="3">
    <source>
        <dbReference type="ARBA" id="ARBA00004910"/>
    </source>
</evidence>
<dbReference type="Pfam" id="PF01872">
    <property type="entry name" value="RibD_C"/>
    <property type="match status" value="1"/>
</dbReference>
<evidence type="ECO:0000256" key="10">
    <source>
        <dbReference type="ARBA" id="ARBA00023002"/>
    </source>
</evidence>
<dbReference type="NCBIfam" id="TIGR00326">
    <property type="entry name" value="eubact_ribD"/>
    <property type="match status" value="1"/>
</dbReference>
<feature type="binding site" evidence="17">
    <location>
        <position position="87"/>
    </location>
    <ligand>
        <name>Zn(2+)</name>
        <dbReference type="ChEBI" id="CHEBI:29105"/>
        <note>catalytic</note>
    </ligand>
</feature>
<dbReference type="InterPro" id="IPR016192">
    <property type="entry name" value="APOBEC/CMP_deaminase_Zn-bd"/>
</dbReference>
<dbReference type="Pfam" id="PF00383">
    <property type="entry name" value="dCMP_cyt_deam_1"/>
    <property type="match status" value="1"/>
</dbReference>
<keyword evidence="9 14" id="KW-0521">NADP</keyword>
<comment type="caution">
    <text evidence="20">The sequence shown here is derived from an EMBL/GenBank/DDBJ whole genome shotgun (WGS) entry which is preliminary data.</text>
</comment>
<dbReference type="InterPro" id="IPR016193">
    <property type="entry name" value="Cytidine_deaminase-like"/>
</dbReference>
<feature type="binding site" evidence="16">
    <location>
        <position position="170"/>
    </location>
    <ligand>
        <name>substrate</name>
    </ligand>
</feature>
<comment type="pathway">
    <text evidence="2 14">Cofactor biosynthesis; riboflavin biosynthesis; 5-amino-6-(D-ribitylamino)uracil from GTP: step 2/4.</text>
</comment>
<dbReference type="GO" id="GO:0009231">
    <property type="term" value="P:riboflavin biosynthetic process"/>
    <property type="evidence" value="ECO:0007669"/>
    <property type="project" value="UniProtKB-UniPathway"/>
</dbReference>
<dbReference type="SUPFAM" id="SSF53597">
    <property type="entry name" value="Dihydrofolate reductase-like"/>
    <property type="match status" value="1"/>
</dbReference>
<keyword evidence="6 14" id="KW-0686">Riboflavin biosynthesis</keyword>
<feature type="binding site" evidence="16">
    <location>
        <position position="202"/>
    </location>
    <ligand>
        <name>NADP(+)</name>
        <dbReference type="ChEBI" id="CHEBI:58349"/>
    </ligand>
</feature>
<evidence type="ECO:0000256" key="12">
    <source>
        <dbReference type="ARBA" id="ARBA00049861"/>
    </source>
</evidence>
<keyword evidence="10 14" id="KW-0560">Oxidoreductase</keyword>
<evidence type="ECO:0000313" key="20">
    <source>
        <dbReference type="EMBL" id="PZR52828.1"/>
    </source>
</evidence>
<gene>
    <name evidence="20" type="primary">ribD</name>
    <name evidence="20" type="ORF">DNL40_10420</name>
</gene>
<dbReference type="InterPro" id="IPR004794">
    <property type="entry name" value="Eubact_RibD"/>
</dbReference>
<evidence type="ECO:0000256" key="7">
    <source>
        <dbReference type="ARBA" id="ARBA00022723"/>
    </source>
</evidence>
<evidence type="ECO:0000256" key="4">
    <source>
        <dbReference type="ARBA" id="ARBA00005259"/>
    </source>
</evidence>
<dbReference type="UniPathway" id="UPA00275">
    <property type="reaction ID" value="UER00401"/>
</dbReference>
<dbReference type="Gene3D" id="3.40.430.10">
    <property type="entry name" value="Dihydrofolate Reductase, subunit A"/>
    <property type="match status" value="2"/>
</dbReference>
<dbReference type="Proteomes" id="UP000248783">
    <property type="component" value="Unassembled WGS sequence"/>
</dbReference>